<dbReference type="Proteomes" id="UP000078224">
    <property type="component" value="Unassembled WGS sequence"/>
</dbReference>
<comment type="caution">
    <text evidence="4">The sequence shown here is derived from an EMBL/GenBank/DDBJ whole genome shotgun (WGS) entry which is preliminary data.</text>
</comment>
<dbReference type="HAMAP" id="MF_01581">
    <property type="entry name" value="UPF0482"/>
    <property type="match status" value="1"/>
</dbReference>
<dbReference type="NCBIfam" id="NF010180">
    <property type="entry name" value="PRK13659.1"/>
    <property type="match status" value="1"/>
</dbReference>
<feature type="signal peptide" evidence="2">
    <location>
        <begin position="1"/>
        <end position="29"/>
    </location>
</feature>
<feature type="region of interest" description="Disordered" evidence="3">
    <location>
        <begin position="45"/>
        <end position="72"/>
    </location>
</feature>
<evidence type="ECO:0000313" key="5">
    <source>
        <dbReference type="Proteomes" id="UP000078224"/>
    </source>
</evidence>
<evidence type="ECO:0000256" key="1">
    <source>
        <dbReference type="ARBA" id="ARBA00022729"/>
    </source>
</evidence>
<dbReference type="OrthoDB" id="6455281at2"/>
<organism evidence="4 5">
    <name type="scientific">Providencia heimbachae ATCC 35613</name>
    <dbReference type="NCBI Taxonomy" id="1354272"/>
    <lineage>
        <taxon>Bacteria</taxon>
        <taxon>Pseudomonadati</taxon>
        <taxon>Pseudomonadota</taxon>
        <taxon>Gammaproteobacteria</taxon>
        <taxon>Enterobacterales</taxon>
        <taxon>Morganellaceae</taxon>
        <taxon>Providencia</taxon>
    </lineage>
</organism>
<gene>
    <name evidence="4" type="ORF">M998_0210</name>
</gene>
<dbReference type="Pfam" id="PF06932">
    <property type="entry name" value="DUF1283"/>
    <property type="match status" value="1"/>
</dbReference>
<dbReference type="EMBL" id="LXEW01000003">
    <property type="protein sequence ID" value="OAT55060.1"/>
    <property type="molecule type" value="Genomic_DNA"/>
</dbReference>
<protein>
    <recommendedName>
        <fullName evidence="2">UPF0482 protein M998_0210</fullName>
    </recommendedName>
</protein>
<dbReference type="PATRIC" id="fig|1354272.4.peg.216"/>
<reference evidence="4 5" key="1">
    <citation type="submission" date="2016-04" db="EMBL/GenBank/DDBJ databases">
        <title>ATOL: Assembling a taxonomically balanced genome-scale reconstruction of the evolutionary history of the Enterobacteriaceae.</title>
        <authorList>
            <person name="Plunkett G.III."/>
            <person name="Neeno-Eckwall E.C."/>
            <person name="Glasner J.D."/>
            <person name="Perna N.T."/>
        </authorList>
    </citation>
    <scope>NUCLEOTIDE SEQUENCE [LARGE SCALE GENOMIC DNA]</scope>
    <source>
        <strain evidence="4 5">ATCC 35613</strain>
    </source>
</reference>
<dbReference type="RefSeq" id="WP_068443997.1">
    <property type="nucleotide sequence ID" value="NZ_LXEW01000003.1"/>
</dbReference>
<accession>A0A1B7K4J1</accession>
<keyword evidence="1 2" id="KW-0732">Signal</keyword>
<feature type="compositionally biased region" description="Basic and acidic residues" evidence="3">
    <location>
        <begin position="51"/>
        <end position="69"/>
    </location>
</feature>
<proteinExistence type="inferred from homology"/>
<dbReference type="InterPro" id="IPR009700">
    <property type="entry name" value="DUF1283"/>
</dbReference>
<name>A0A1B7K4J1_9GAMM</name>
<feature type="chain" id="PRO_5009004195" description="UPF0482 protein M998_0210" evidence="2">
    <location>
        <begin position="30"/>
        <end position="124"/>
    </location>
</feature>
<evidence type="ECO:0000256" key="3">
    <source>
        <dbReference type="SAM" id="MobiDB-lite"/>
    </source>
</evidence>
<comment type="similarity">
    <text evidence="2">Belongs to the UPF0482 family.</text>
</comment>
<sequence precursor="true">MSSSQKTLKNSLVAISFCLPLMWAVSAQAANTSTSCTAGSTCVSVGSGDDTLNKEQARQEKQQWDETRMLRSKVNSRTEKEFDKVDAAFDAKDTCEKSLNLNAYWEPSTKRCLDVSTGRPLAKP</sequence>
<evidence type="ECO:0000313" key="4">
    <source>
        <dbReference type="EMBL" id="OAT55060.1"/>
    </source>
</evidence>
<keyword evidence="5" id="KW-1185">Reference proteome</keyword>
<evidence type="ECO:0000256" key="2">
    <source>
        <dbReference type="HAMAP-Rule" id="MF_01581"/>
    </source>
</evidence>
<dbReference type="AlphaFoldDB" id="A0A1B7K4J1"/>